<gene>
    <name evidence="4" type="ORF">GCM10009760_43350</name>
</gene>
<dbReference type="PANTHER" id="PTHR21337:SF0">
    <property type="entry name" value="PHOSPHO-2-DEHYDRO-3-DEOXYHEPTONATE ALDOLASE"/>
    <property type="match status" value="1"/>
</dbReference>
<dbReference type="PANTHER" id="PTHR21337">
    <property type="entry name" value="PHOSPHO-2-DEHYDRO-3-DEOXYHEPTONATE ALDOLASE 1, 2"/>
    <property type="match status" value="1"/>
</dbReference>
<name>A0ABN2ZXS7_9ACTN</name>
<evidence type="ECO:0000313" key="4">
    <source>
        <dbReference type="EMBL" id="GAA2149792.1"/>
    </source>
</evidence>
<keyword evidence="3" id="KW-0028">Amino-acid biosynthesis</keyword>
<dbReference type="RefSeq" id="WP_344467555.1">
    <property type="nucleotide sequence ID" value="NZ_BAAANT010000027.1"/>
</dbReference>
<keyword evidence="5" id="KW-1185">Reference proteome</keyword>
<reference evidence="4 5" key="1">
    <citation type="journal article" date="2019" name="Int. J. Syst. Evol. Microbiol.">
        <title>The Global Catalogue of Microorganisms (GCM) 10K type strain sequencing project: providing services to taxonomists for standard genome sequencing and annotation.</title>
        <authorList>
            <consortium name="The Broad Institute Genomics Platform"/>
            <consortium name="The Broad Institute Genome Sequencing Center for Infectious Disease"/>
            <person name="Wu L."/>
            <person name="Ma J."/>
        </authorList>
    </citation>
    <scope>NUCLEOTIDE SEQUENCE [LARGE SCALE GENOMIC DNA]</scope>
    <source>
        <strain evidence="4 5">JCM 14560</strain>
    </source>
</reference>
<comment type="caution">
    <text evidence="4">The sequence shown here is derived from an EMBL/GenBank/DDBJ whole genome shotgun (WGS) entry which is preliminary data.</text>
</comment>
<dbReference type="InterPro" id="IPR002480">
    <property type="entry name" value="DAHP_synth_2"/>
</dbReference>
<dbReference type="Gene3D" id="3.20.20.70">
    <property type="entry name" value="Aldolase class I"/>
    <property type="match status" value="1"/>
</dbReference>
<protein>
    <recommendedName>
        <fullName evidence="3">Phospho-2-dehydro-3-deoxyheptonate aldolase</fullName>
        <ecNumber evidence="3">2.5.1.54</ecNumber>
    </recommendedName>
</protein>
<dbReference type="Proteomes" id="UP001422759">
    <property type="component" value="Unassembled WGS sequence"/>
</dbReference>
<dbReference type="EC" id="2.5.1.54" evidence="3"/>
<evidence type="ECO:0000256" key="1">
    <source>
        <dbReference type="ARBA" id="ARBA00008911"/>
    </source>
</evidence>
<comment type="similarity">
    <text evidence="1 3">Belongs to the class-II DAHP synthase family.</text>
</comment>
<dbReference type="InterPro" id="IPR013785">
    <property type="entry name" value="Aldolase_TIM"/>
</dbReference>
<accession>A0ABN2ZXS7</accession>
<comment type="pathway">
    <text evidence="3">Metabolic intermediate biosynthesis; chorismate biosynthesis; chorismate from D-erythrose 4-phosphate and phosphoenolpyruvate: step 1/7.</text>
</comment>
<evidence type="ECO:0000256" key="3">
    <source>
        <dbReference type="RuleBase" id="RU363071"/>
    </source>
</evidence>
<sequence length="412" mass="44000">MTVTDLIASYDPALAPDPAAGAVSWRDLPAAQQPDWPDQAALAAVMADLGTYAPLVLPEESDRLRRRLAAVARGEAVLIQGGDCAEAFGGTSERQVRAKLTTLDQMATVLSAAAGLPALRIGRIAGQYSKPRSNPTEVVDGIELPVYRGDSVNGAAFDPVARTPDPERLRQAYHSSAVTLNLIRALTGGPESEDVYTSHEALILDYEAALTRRDSHTGRLYAGSGHLLWIGERTRQPGGAHLAFAAQVDNPVAVKLGPSATADEALALIDLLDPEREPGRLAFITRMGAGRIHEVLPELVAKVTASGAQVAWVCDPMHGNTFTSPSGHKTRRVADVAAEAEGFLDVHRELGTHAGGFHLEFTGEYVTECVGGTDEVTLQDLPDRYESTCDPRLNRGQALDLVFSLAEKYRSA</sequence>
<proteinExistence type="inferred from homology"/>
<keyword evidence="3" id="KW-0057">Aromatic amino acid biosynthesis</keyword>
<keyword evidence="2 3" id="KW-0808">Transferase</keyword>
<dbReference type="EMBL" id="BAAANT010000027">
    <property type="protein sequence ID" value="GAA2149792.1"/>
    <property type="molecule type" value="Genomic_DNA"/>
</dbReference>
<organism evidence="4 5">
    <name type="scientific">Kitasatospora kazusensis</name>
    <dbReference type="NCBI Taxonomy" id="407974"/>
    <lineage>
        <taxon>Bacteria</taxon>
        <taxon>Bacillati</taxon>
        <taxon>Actinomycetota</taxon>
        <taxon>Actinomycetes</taxon>
        <taxon>Kitasatosporales</taxon>
        <taxon>Streptomycetaceae</taxon>
        <taxon>Kitasatospora</taxon>
    </lineage>
</organism>
<dbReference type="SUPFAM" id="SSF51569">
    <property type="entry name" value="Aldolase"/>
    <property type="match status" value="1"/>
</dbReference>
<evidence type="ECO:0000313" key="5">
    <source>
        <dbReference type="Proteomes" id="UP001422759"/>
    </source>
</evidence>
<evidence type="ECO:0000256" key="2">
    <source>
        <dbReference type="ARBA" id="ARBA00022679"/>
    </source>
</evidence>
<dbReference type="Pfam" id="PF01474">
    <property type="entry name" value="DAHP_synth_2"/>
    <property type="match status" value="2"/>
</dbReference>
<comment type="catalytic activity">
    <reaction evidence="3">
        <text>D-erythrose 4-phosphate + phosphoenolpyruvate + H2O = 7-phospho-2-dehydro-3-deoxy-D-arabino-heptonate + phosphate</text>
        <dbReference type="Rhea" id="RHEA:14717"/>
        <dbReference type="ChEBI" id="CHEBI:15377"/>
        <dbReference type="ChEBI" id="CHEBI:16897"/>
        <dbReference type="ChEBI" id="CHEBI:43474"/>
        <dbReference type="ChEBI" id="CHEBI:58394"/>
        <dbReference type="ChEBI" id="CHEBI:58702"/>
        <dbReference type="EC" id="2.5.1.54"/>
    </reaction>
</comment>